<reference evidence="1 2" key="1">
    <citation type="submission" date="2024-02" db="EMBL/GenBank/DDBJ databases">
        <title>de novo genome assembly of Solanum bulbocastanum strain 11H21.</title>
        <authorList>
            <person name="Hosaka A.J."/>
        </authorList>
    </citation>
    <scope>NUCLEOTIDE SEQUENCE [LARGE SCALE GENOMIC DNA]</scope>
    <source>
        <tissue evidence="1">Young leaves</tissue>
    </source>
</reference>
<dbReference type="EMBL" id="JBANQN010000009">
    <property type="protein sequence ID" value="KAK6779871.1"/>
    <property type="molecule type" value="Genomic_DNA"/>
</dbReference>
<name>A0AAN8T9V8_SOLBU</name>
<dbReference type="Proteomes" id="UP001371456">
    <property type="component" value="Unassembled WGS sequence"/>
</dbReference>
<sequence>MRIGDSSSEQSDVMASMPSLTRFVHPGVSLSSTTALIATQHDEMPPVAPGQKDRLGRLFLNSIWIFSSAYMALCSSLMRVVTTIIDQQVGIFDAKSFACTNRLSFPQVCE</sequence>
<evidence type="ECO:0000313" key="1">
    <source>
        <dbReference type="EMBL" id="KAK6779871.1"/>
    </source>
</evidence>
<comment type="caution">
    <text evidence="1">The sequence shown here is derived from an EMBL/GenBank/DDBJ whole genome shotgun (WGS) entry which is preliminary data.</text>
</comment>
<evidence type="ECO:0000313" key="2">
    <source>
        <dbReference type="Proteomes" id="UP001371456"/>
    </source>
</evidence>
<accession>A0AAN8T9V8</accession>
<keyword evidence="2" id="KW-1185">Reference proteome</keyword>
<proteinExistence type="predicted"/>
<dbReference type="AlphaFoldDB" id="A0AAN8T9V8"/>
<protein>
    <submittedName>
        <fullName evidence="1">Uncharacterized protein</fullName>
    </submittedName>
</protein>
<organism evidence="1 2">
    <name type="scientific">Solanum bulbocastanum</name>
    <name type="common">Wild potato</name>
    <dbReference type="NCBI Taxonomy" id="147425"/>
    <lineage>
        <taxon>Eukaryota</taxon>
        <taxon>Viridiplantae</taxon>
        <taxon>Streptophyta</taxon>
        <taxon>Embryophyta</taxon>
        <taxon>Tracheophyta</taxon>
        <taxon>Spermatophyta</taxon>
        <taxon>Magnoliopsida</taxon>
        <taxon>eudicotyledons</taxon>
        <taxon>Gunneridae</taxon>
        <taxon>Pentapetalae</taxon>
        <taxon>asterids</taxon>
        <taxon>lamiids</taxon>
        <taxon>Solanales</taxon>
        <taxon>Solanaceae</taxon>
        <taxon>Solanoideae</taxon>
        <taxon>Solaneae</taxon>
        <taxon>Solanum</taxon>
    </lineage>
</organism>
<gene>
    <name evidence="1" type="ORF">RDI58_022055</name>
</gene>